<evidence type="ECO:0000313" key="3">
    <source>
        <dbReference type="Proteomes" id="UP000799423"/>
    </source>
</evidence>
<dbReference type="EMBL" id="MU006292">
    <property type="protein sequence ID" value="KAF2854578.1"/>
    <property type="molecule type" value="Genomic_DNA"/>
</dbReference>
<name>A0A6A7BKD3_9PLEO</name>
<keyword evidence="3" id="KW-1185">Reference proteome</keyword>
<organism evidence="2 3">
    <name type="scientific">Plenodomus tracheiphilus IPT5</name>
    <dbReference type="NCBI Taxonomy" id="1408161"/>
    <lineage>
        <taxon>Eukaryota</taxon>
        <taxon>Fungi</taxon>
        <taxon>Dikarya</taxon>
        <taxon>Ascomycota</taxon>
        <taxon>Pezizomycotina</taxon>
        <taxon>Dothideomycetes</taxon>
        <taxon>Pleosporomycetidae</taxon>
        <taxon>Pleosporales</taxon>
        <taxon>Pleosporineae</taxon>
        <taxon>Leptosphaeriaceae</taxon>
        <taxon>Plenodomus</taxon>
    </lineage>
</organism>
<proteinExistence type="predicted"/>
<gene>
    <name evidence="2" type="ORF">T440DRAFT_541957</name>
</gene>
<evidence type="ECO:0000313" key="2">
    <source>
        <dbReference type="EMBL" id="KAF2854578.1"/>
    </source>
</evidence>
<dbReference type="Proteomes" id="UP000799423">
    <property type="component" value="Unassembled WGS sequence"/>
</dbReference>
<reference evidence="2" key="1">
    <citation type="submission" date="2020-01" db="EMBL/GenBank/DDBJ databases">
        <authorList>
            <consortium name="DOE Joint Genome Institute"/>
            <person name="Haridas S."/>
            <person name="Albert R."/>
            <person name="Binder M."/>
            <person name="Bloem J."/>
            <person name="Labutti K."/>
            <person name="Salamov A."/>
            <person name="Andreopoulos B."/>
            <person name="Baker S.E."/>
            <person name="Barry K."/>
            <person name="Bills G."/>
            <person name="Bluhm B.H."/>
            <person name="Cannon C."/>
            <person name="Castanera R."/>
            <person name="Culley D.E."/>
            <person name="Daum C."/>
            <person name="Ezra D."/>
            <person name="Gonzalez J.B."/>
            <person name="Henrissat B."/>
            <person name="Kuo A."/>
            <person name="Liang C."/>
            <person name="Lipzen A."/>
            <person name="Lutzoni F."/>
            <person name="Magnuson J."/>
            <person name="Mondo S."/>
            <person name="Nolan M."/>
            <person name="Ohm R."/>
            <person name="Pangilinan J."/>
            <person name="Park H.-J."/>
            <person name="Ramirez L."/>
            <person name="Alfaro M."/>
            <person name="Sun H."/>
            <person name="Tritt A."/>
            <person name="Yoshinaga Y."/>
            <person name="Zwiers L.-H."/>
            <person name="Turgeon B.G."/>
            <person name="Goodwin S.B."/>
            <person name="Spatafora J.W."/>
            <person name="Crous P.W."/>
            <person name="Grigoriev I.V."/>
        </authorList>
    </citation>
    <scope>NUCLEOTIDE SEQUENCE</scope>
    <source>
        <strain evidence="2">IPT5</strain>
    </source>
</reference>
<feature type="region of interest" description="Disordered" evidence="1">
    <location>
        <begin position="1"/>
        <end position="39"/>
    </location>
</feature>
<evidence type="ECO:0000256" key="1">
    <source>
        <dbReference type="SAM" id="MobiDB-lite"/>
    </source>
</evidence>
<accession>A0A6A7BKD3</accession>
<protein>
    <submittedName>
        <fullName evidence="2">Uncharacterized protein</fullName>
    </submittedName>
</protein>
<sequence>MATTSGNIAQDGEVEEPRSDNESGFNDPSGGANEDGTGQAQVSSLDILKLLDSVLGSGGSVSDLLAHLAKRGANRDPERARKLEENVIGLVDTVSLIDNDHQQKIINEAAGIGMPVTFELELSLNYDARDAFVEEIHRILGLQAQVRDDEPGERAAPGLENLAKSTSMNAMATRQPADVVDRLIQASNWDVRDAISYSFDMEDEDAFLCGDSFDPAVPVWDSEVSSFVTPSYLSSEASSSGVKSQAECAPEELAADRARLERLIRQNTEQNV</sequence>
<dbReference type="AlphaFoldDB" id="A0A6A7BKD3"/>